<feature type="domain" description="Glycoamylase-like" evidence="1">
    <location>
        <begin position="228"/>
        <end position="434"/>
    </location>
</feature>
<reference evidence="3" key="1">
    <citation type="journal article" date="2019" name="Int. J. Syst. Evol. Microbiol.">
        <title>The Global Catalogue of Microorganisms (GCM) 10K type strain sequencing project: providing services to taxonomists for standard genome sequencing and annotation.</title>
        <authorList>
            <consortium name="The Broad Institute Genomics Platform"/>
            <consortium name="The Broad Institute Genome Sequencing Center for Infectious Disease"/>
            <person name="Wu L."/>
            <person name="Ma J."/>
        </authorList>
    </citation>
    <scope>NUCLEOTIDE SEQUENCE [LARGE SCALE GENOMIC DNA]</scope>
    <source>
        <strain evidence="3">CGMCC 4.1782</strain>
    </source>
</reference>
<comment type="caution">
    <text evidence="2">The sequence shown here is derived from an EMBL/GenBank/DDBJ whole genome shotgun (WGS) entry which is preliminary data.</text>
</comment>
<organism evidence="2 3">
    <name type="scientific">Pontibacter ruber</name>
    <dbReference type="NCBI Taxonomy" id="1343895"/>
    <lineage>
        <taxon>Bacteria</taxon>
        <taxon>Pseudomonadati</taxon>
        <taxon>Bacteroidota</taxon>
        <taxon>Cytophagia</taxon>
        <taxon>Cytophagales</taxon>
        <taxon>Hymenobacteraceae</taxon>
        <taxon>Pontibacter</taxon>
    </lineage>
</organism>
<accession>A0ABW5CSI7</accession>
<dbReference type="Gene3D" id="1.50.10.140">
    <property type="match status" value="1"/>
</dbReference>
<name>A0ABW5CSI7_9BACT</name>
<keyword evidence="3" id="KW-1185">Reference proteome</keyword>
<dbReference type="EMBL" id="JBHUIM010000001">
    <property type="protein sequence ID" value="MFD2245371.1"/>
    <property type="molecule type" value="Genomic_DNA"/>
</dbReference>
<gene>
    <name evidence="2" type="ORF">ACFSKP_03840</name>
</gene>
<evidence type="ECO:0000259" key="1">
    <source>
        <dbReference type="Pfam" id="PF10091"/>
    </source>
</evidence>
<sequence length="548" mass="61736">MRGSILFILSLDFTNGMQYIWLCFFVLLFLSCNEKKEEPVKKPVDPVQPPVSTVSDKELLDKVQEATFRYFWDFAHPVSGMARERSSSGDVVTSGGTGFGVQAIVVGVSRGWITRQEAVERLNKLCDFLSKAERFHGAWPHWLNGSTGAVIPFSAKDNGGDLVETSYLINGLLTARAYFNGADARETELRDKITQLWETVEWSWYASRGDGLLYWHWSRSFGWEMNMPIRGWNEALITYILALGSPTHPITPEVYQRTWVNRNEGTYEGYRLSMGPGYGGPLFFAHYSFLSLDPKQMEDQYTHYWMHNLKHTLINRAWSIYSATKSYGYSTGNWGLTASDDPEGYKAHQPTNDNGTIAPTAALSSFPYTPYYSMQALRHFESMGAQLWGTYGFKDAFNKSRNWVAKDYLAIDQGPIVAMIENYRSGLLWSLFTDLPEVQAGLAKAGIRKPVYDTGFPLAIPDVRTSTVDLLKHPDKGAYQVEVAVKNADPFVLTLEKPDGSIAETIWNNETKTNGLHQVNFGASLQPGAYKLRLKGGTIDKELSVYLH</sequence>
<dbReference type="PROSITE" id="PS51257">
    <property type="entry name" value="PROKAR_LIPOPROTEIN"/>
    <property type="match status" value="1"/>
</dbReference>
<dbReference type="InterPro" id="IPR019282">
    <property type="entry name" value="Glycoamylase-like_cons_dom"/>
</dbReference>
<evidence type="ECO:0000313" key="3">
    <source>
        <dbReference type="Proteomes" id="UP001597374"/>
    </source>
</evidence>
<protein>
    <submittedName>
        <fullName evidence="2">Glucoamylase family protein</fullName>
    </submittedName>
</protein>
<dbReference type="Proteomes" id="UP001597374">
    <property type="component" value="Unassembled WGS sequence"/>
</dbReference>
<dbReference type="RefSeq" id="WP_250429173.1">
    <property type="nucleotide sequence ID" value="NZ_JALPRR010000002.1"/>
</dbReference>
<dbReference type="Pfam" id="PF10091">
    <property type="entry name" value="Glycoamylase"/>
    <property type="match status" value="1"/>
</dbReference>
<proteinExistence type="predicted"/>
<evidence type="ECO:0000313" key="2">
    <source>
        <dbReference type="EMBL" id="MFD2245371.1"/>
    </source>
</evidence>